<dbReference type="InterPro" id="IPR037524">
    <property type="entry name" value="PA14/GLEYA"/>
</dbReference>
<evidence type="ECO:0000256" key="9">
    <source>
        <dbReference type="ARBA" id="ARBA00023180"/>
    </source>
</evidence>
<dbReference type="InterPro" id="IPR026891">
    <property type="entry name" value="Fn3-like"/>
</dbReference>
<evidence type="ECO:0000256" key="10">
    <source>
        <dbReference type="ARBA" id="ARBA00023277"/>
    </source>
</evidence>
<dbReference type="SUPFAM" id="SSF51445">
    <property type="entry name" value="(Trans)glycosidases"/>
    <property type="match status" value="1"/>
</dbReference>
<evidence type="ECO:0000256" key="4">
    <source>
        <dbReference type="ARBA" id="ARBA00005336"/>
    </source>
</evidence>
<evidence type="ECO:0000313" key="19">
    <source>
        <dbReference type="EMBL" id="KAK0391045.1"/>
    </source>
</evidence>
<dbReference type="InterPro" id="IPR036962">
    <property type="entry name" value="Glyco_hydro_3_N_sf"/>
</dbReference>
<dbReference type="PRINTS" id="PR00133">
    <property type="entry name" value="GLHYDRLASE3"/>
</dbReference>
<accession>A0AA39GP91</accession>
<feature type="domain" description="PA14" evidence="18">
    <location>
        <begin position="396"/>
        <end position="557"/>
    </location>
</feature>
<keyword evidence="9" id="KW-0325">Glycoprotein</keyword>
<evidence type="ECO:0000256" key="13">
    <source>
        <dbReference type="ARBA" id="ARBA00024983"/>
    </source>
</evidence>
<evidence type="ECO:0000256" key="17">
    <source>
        <dbReference type="ARBA" id="ARBA00041806"/>
    </source>
</evidence>
<comment type="similarity">
    <text evidence="4">Belongs to the glycosyl hydrolase 3 family.</text>
</comment>
<evidence type="ECO:0000256" key="1">
    <source>
        <dbReference type="ARBA" id="ARBA00000448"/>
    </source>
</evidence>
<dbReference type="Gene3D" id="2.60.120.260">
    <property type="entry name" value="Galactose-binding domain-like"/>
    <property type="match status" value="1"/>
</dbReference>
<keyword evidence="12" id="KW-0624">Polysaccharide degradation</keyword>
<evidence type="ECO:0000256" key="8">
    <source>
        <dbReference type="ARBA" id="ARBA00023001"/>
    </source>
</evidence>
<dbReference type="InterPro" id="IPR050288">
    <property type="entry name" value="Cellulose_deg_GH3"/>
</dbReference>
<keyword evidence="8" id="KW-0136">Cellulose degradation</keyword>
<dbReference type="GO" id="GO:0030245">
    <property type="term" value="P:cellulose catabolic process"/>
    <property type="evidence" value="ECO:0007669"/>
    <property type="project" value="UniProtKB-KW"/>
</dbReference>
<dbReference type="EMBL" id="JAPDFR010000001">
    <property type="protein sequence ID" value="KAK0391045.1"/>
    <property type="molecule type" value="Genomic_DNA"/>
</dbReference>
<keyword evidence="10" id="KW-0119">Carbohydrate metabolism</keyword>
<reference evidence="19" key="1">
    <citation type="submission" date="2022-10" db="EMBL/GenBank/DDBJ databases">
        <title>Determination and structural analysis of whole genome sequence of Sarocladium strictum F4-1.</title>
        <authorList>
            <person name="Hu L."/>
            <person name="Jiang Y."/>
        </authorList>
    </citation>
    <scope>NUCLEOTIDE SEQUENCE</scope>
    <source>
        <strain evidence="19">F4-1</strain>
    </source>
</reference>
<comment type="pathway">
    <text evidence="3">Glycan metabolism; cellulose degradation.</text>
</comment>
<dbReference type="Gene3D" id="3.20.20.300">
    <property type="entry name" value="Glycoside hydrolase, family 3, N-terminal domain"/>
    <property type="match status" value="1"/>
</dbReference>
<comment type="catalytic activity">
    <reaction evidence="1">
        <text>Hydrolysis of terminal, non-reducing beta-D-glucosyl residues with release of beta-D-glucose.</text>
        <dbReference type="EC" id="3.2.1.21"/>
    </reaction>
</comment>
<dbReference type="SUPFAM" id="SSF52279">
    <property type="entry name" value="Beta-D-glucan exohydrolase, C-terminal domain"/>
    <property type="match status" value="1"/>
</dbReference>
<dbReference type="InterPro" id="IPR011658">
    <property type="entry name" value="PA14_dom"/>
</dbReference>
<dbReference type="Proteomes" id="UP001175261">
    <property type="component" value="Unassembled WGS sequence"/>
</dbReference>
<dbReference type="InterPro" id="IPR001764">
    <property type="entry name" value="Glyco_hydro_3_N"/>
</dbReference>
<dbReference type="Pfam" id="PF07691">
    <property type="entry name" value="PA14"/>
    <property type="match status" value="1"/>
</dbReference>
<evidence type="ECO:0000256" key="2">
    <source>
        <dbReference type="ARBA" id="ARBA00004613"/>
    </source>
</evidence>
<keyword evidence="11" id="KW-0326">Glycosidase</keyword>
<dbReference type="Pfam" id="PF00933">
    <property type="entry name" value="Glyco_hydro_3"/>
    <property type="match status" value="1"/>
</dbReference>
<dbReference type="Gene3D" id="3.40.50.1700">
    <property type="entry name" value="Glycoside hydrolase family 3 C-terminal domain"/>
    <property type="match status" value="1"/>
</dbReference>
<evidence type="ECO:0000256" key="5">
    <source>
        <dbReference type="ARBA" id="ARBA00012744"/>
    </source>
</evidence>
<evidence type="ECO:0000313" key="20">
    <source>
        <dbReference type="Proteomes" id="UP001175261"/>
    </source>
</evidence>
<comment type="subcellular location">
    <subcellularLocation>
        <location evidence="2">Secreted</location>
    </subcellularLocation>
</comment>
<dbReference type="Pfam" id="PF01915">
    <property type="entry name" value="Glyco_hydro_3_C"/>
    <property type="match status" value="1"/>
</dbReference>
<dbReference type="Pfam" id="PF14310">
    <property type="entry name" value="Fn3-like"/>
    <property type="match status" value="1"/>
</dbReference>
<protein>
    <recommendedName>
        <fullName evidence="14">Probable beta-glucosidase H</fullName>
        <ecNumber evidence="5">3.2.1.21</ecNumber>
    </recommendedName>
    <alternativeName>
        <fullName evidence="15">Beta-D-glucoside glucohydrolase H</fullName>
    </alternativeName>
    <alternativeName>
        <fullName evidence="16">Cellobiase H</fullName>
    </alternativeName>
    <alternativeName>
        <fullName evidence="17">Gentiobiase H</fullName>
    </alternativeName>
</protein>
<dbReference type="PROSITE" id="PS51820">
    <property type="entry name" value="PA14"/>
    <property type="match status" value="1"/>
</dbReference>
<evidence type="ECO:0000256" key="16">
    <source>
        <dbReference type="ARBA" id="ARBA00041602"/>
    </source>
</evidence>
<sequence>MQGPQPKSGFDVDQVLSQLKQNEKIALLSGIDFWHTYPIPEHNVPSIRVTDGPNGIRGTKFFAGVPAACLPCGTALAATFDKKLMRRAGELLGDECLAKGAHVWLGPTMNMQRSPLGGRGFESFSEDPYLSGTIGTAMVQGCESTGVVATPKHFVGNDQEHERRAVDCIVTPRALREIYLRPFQLVARDASPGALMTSYNKINGKHVADNPAMLQDLIRGEWKWDPLIISDWLGTYSVVGAMEAGMDLEMPGTTRYRGKYIDSAVQARLLKQSTIDARARRVLAFAKRCSGIKVSEQEVGRDFPEDRALNREICANSIVLLKNEENLLPLPKTVKKIALIGSHVRNPAISGGGSAALLPYYAVSLYDAVKALLPDATVVHETGCYAHSMMPAVSTQLQGGALVHFYNEPPTNPERKILGAENIKSASFQLMDYNNAPGLNKALFWGTLYADFVPTATGTWEFGLTVFGTANLYIDEKLIVNNTENQRKGTAFFGKGTVEEVGTVEMEEGKTYKLRIEFGSANTTTMETIGMVNFGGGAVHLGAILKMNPEQMVLRAIDAAKDADCTIICAGLSGEWESEGFDRPHMDLPAGVDDMIRRVLEAAPNAVVVNQSGTPVTMPWADHAKAIVHAWYGGNETGHGITDVLFGDVNPSAKLSLSWPYENKHNPAFLNYESVNGRVLYGEDIYVGYKFYDKTEREPRFPFGHGLSYTTFELSNNAQVDIEPEVFTPENPSVAIVRVKNTGKVAGAQVLQAYVAAPNSPTGRPLKELFGFEKIYLQPGEEQEVRIPIDQYATSFWCEIESMWKSEAGSYDILIASSSKEILGKGEMIVPKTRYWIGL</sequence>
<dbReference type="InterPro" id="IPR013783">
    <property type="entry name" value="Ig-like_fold"/>
</dbReference>
<dbReference type="SMART" id="SM01217">
    <property type="entry name" value="Fn3_like"/>
    <property type="match status" value="1"/>
</dbReference>
<evidence type="ECO:0000256" key="11">
    <source>
        <dbReference type="ARBA" id="ARBA00023295"/>
    </source>
</evidence>
<dbReference type="InterPro" id="IPR036881">
    <property type="entry name" value="Glyco_hydro_3_C_sf"/>
</dbReference>
<dbReference type="FunFam" id="2.60.40.10:FF:000495">
    <property type="entry name" value="Periplasmic beta-glucosidase"/>
    <property type="match status" value="1"/>
</dbReference>
<evidence type="ECO:0000256" key="15">
    <source>
        <dbReference type="ARBA" id="ARBA00041278"/>
    </source>
</evidence>
<dbReference type="InterPro" id="IPR017853">
    <property type="entry name" value="GH"/>
</dbReference>
<dbReference type="Gene3D" id="2.60.40.10">
    <property type="entry name" value="Immunoglobulins"/>
    <property type="match status" value="1"/>
</dbReference>
<evidence type="ECO:0000256" key="14">
    <source>
        <dbReference type="ARBA" id="ARBA00039581"/>
    </source>
</evidence>
<evidence type="ECO:0000256" key="12">
    <source>
        <dbReference type="ARBA" id="ARBA00023326"/>
    </source>
</evidence>
<gene>
    <name evidence="19" type="ORF">NLU13_0547</name>
</gene>
<dbReference type="InterPro" id="IPR002772">
    <property type="entry name" value="Glyco_hydro_3_C"/>
</dbReference>
<comment type="caution">
    <text evidence="19">The sequence shown here is derived from an EMBL/GenBank/DDBJ whole genome shotgun (WGS) entry which is preliminary data.</text>
</comment>
<keyword evidence="7" id="KW-0378">Hydrolase</keyword>
<proteinExistence type="inferred from homology"/>
<dbReference type="FunFam" id="3.20.20.300:FF:000006">
    <property type="entry name" value="Beta-glucosidase H"/>
    <property type="match status" value="1"/>
</dbReference>
<name>A0AA39GP91_SARSR</name>
<dbReference type="GO" id="GO:0005576">
    <property type="term" value="C:extracellular region"/>
    <property type="evidence" value="ECO:0007669"/>
    <property type="project" value="UniProtKB-SubCell"/>
</dbReference>
<evidence type="ECO:0000256" key="3">
    <source>
        <dbReference type="ARBA" id="ARBA00004987"/>
    </source>
</evidence>
<evidence type="ECO:0000259" key="18">
    <source>
        <dbReference type="PROSITE" id="PS51820"/>
    </source>
</evidence>
<dbReference type="EC" id="3.2.1.21" evidence="5"/>
<dbReference type="PANTHER" id="PTHR42715:SF17">
    <property type="entry name" value="BETA-GLUCOSIDASE H-RELATED"/>
    <property type="match status" value="1"/>
</dbReference>
<dbReference type="AlphaFoldDB" id="A0AA39GP91"/>
<comment type="function">
    <text evidence="13">Beta-glucosidases are one of a number of cellulolytic enzymes involved in the degradation of cellulosic biomass. Catalyzes the last step releasing glucose from the inhibitory cellobiose.</text>
</comment>
<evidence type="ECO:0000256" key="7">
    <source>
        <dbReference type="ARBA" id="ARBA00022801"/>
    </source>
</evidence>
<organism evidence="19 20">
    <name type="scientific">Sarocladium strictum</name>
    <name type="common">Black bundle disease fungus</name>
    <name type="synonym">Acremonium strictum</name>
    <dbReference type="NCBI Taxonomy" id="5046"/>
    <lineage>
        <taxon>Eukaryota</taxon>
        <taxon>Fungi</taxon>
        <taxon>Dikarya</taxon>
        <taxon>Ascomycota</taxon>
        <taxon>Pezizomycotina</taxon>
        <taxon>Sordariomycetes</taxon>
        <taxon>Hypocreomycetidae</taxon>
        <taxon>Hypocreales</taxon>
        <taxon>Sarocladiaceae</taxon>
        <taxon>Sarocladium</taxon>
    </lineage>
</organism>
<dbReference type="PANTHER" id="PTHR42715">
    <property type="entry name" value="BETA-GLUCOSIDASE"/>
    <property type="match status" value="1"/>
</dbReference>
<dbReference type="SMART" id="SM00758">
    <property type="entry name" value="PA14"/>
    <property type="match status" value="1"/>
</dbReference>
<keyword evidence="6" id="KW-0964">Secreted</keyword>
<evidence type="ECO:0000256" key="6">
    <source>
        <dbReference type="ARBA" id="ARBA00022525"/>
    </source>
</evidence>
<keyword evidence="20" id="KW-1185">Reference proteome</keyword>
<dbReference type="GO" id="GO:0008422">
    <property type="term" value="F:beta-glucosidase activity"/>
    <property type="evidence" value="ECO:0007669"/>
    <property type="project" value="UniProtKB-EC"/>
</dbReference>